<evidence type="ECO:0000256" key="5">
    <source>
        <dbReference type="ARBA" id="ARBA00023136"/>
    </source>
</evidence>
<reference evidence="8 9" key="2">
    <citation type="journal article" date="2016" name="Genome Announc.">
        <title>Draft Genome Sequences of Streptomyces scabiei S58, Streptomyces turgidiscabies T45, and Streptomyces acidiscabies a10, the Pathogens of Potato Common Scab, Isolated in Japan.</title>
        <authorList>
            <person name="Tomihama T."/>
            <person name="Nishi Y."/>
            <person name="Sakai M."/>
            <person name="Ikenaga M."/>
            <person name="Okubo T."/>
            <person name="Ikeda S."/>
        </authorList>
    </citation>
    <scope>NUCLEOTIDE SEQUENCE [LARGE SCALE GENOMIC DNA]</scope>
    <source>
        <strain evidence="8 9">S58</strain>
    </source>
</reference>
<protein>
    <submittedName>
        <fullName evidence="8">Putative transport protein HsrA</fullName>
    </submittedName>
</protein>
<dbReference type="InterPro" id="IPR036259">
    <property type="entry name" value="MFS_trans_sf"/>
</dbReference>
<reference evidence="9" key="3">
    <citation type="submission" date="2016-02" db="EMBL/GenBank/DDBJ databases">
        <title>Draft genome of pathogenic Streptomyces sp. in Japan.</title>
        <authorList>
            <person name="Tomihama T."/>
            <person name="Ikenaga M."/>
            <person name="Sakai M."/>
            <person name="Okubo T."/>
            <person name="Ikeda S."/>
        </authorList>
    </citation>
    <scope>NUCLEOTIDE SEQUENCE [LARGE SCALE GENOMIC DNA]</scope>
    <source>
        <strain evidence="9">S58</strain>
    </source>
</reference>
<keyword evidence="3 7" id="KW-0812">Transmembrane</keyword>
<evidence type="ECO:0000313" key="8">
    <source>
        <dbReference type="EMBL" id="GAQ64240.1"/>
    </source>
</evidence>
<dbReference type="Gene3D" id="1.20.1720.10">
    <property type="entry name" value="Multidrug resistance protein D"/>
    <property type="match status" value="1"/>
</dbReference>
<evidence type="ECO:0000256" key="6">
    <source>
        <dbReference type="ARBA" id="ARBA00023251"/>
    </source>
</evidence>
<comment type="subcellular location">
    <subcellularLocation>
        <location evidence="1">Membrane</location>
        <topology evidence="1">Multi-pass membrane protein</topology>
    </subcellularLocation>
</comment>
<feature type="transmembrane region" description="Helical" evidence="7">
    <location>
        <begin position="84"/>
        <end position="108"/>
    </location>
</feature>
<dbReference type="Proteomes" id="UP000067448">
    <property type="component" value="Unassembled WGS sequence"/>
</dbReference>
<evidence type="ECO:0000313" key="9">
    <source>
        <dbReference type="Proteomes" id="UP000067448"/>
    </source>
</evidence>
<feature type="transmembrane region" description="Helical" evidence="7">
    <location>
        <begin position="51"/>
        <end position="72"/>
    </location>
</feature>
<dbReference type="SUPFAM" id="SSF103473">
    <property type="entry name" value="MFS general substrate transporter"/>
    <property type="match status" value="1"/>
</dbReference>
<feature type="transmembrane region" description="Helical" evidence="7">
    <location>
        <begin position="21"/>
        <end position="45"/>
    </location>
</feature>
<dbReference type="GO" id="GO:0046677">
    <property type="term" value="P:response to antibiotic"/>
    <property type="evidence" value="ECO:0007669"/>
    <property type="project" value="UniProtKB-KW"/>
</dbReference>
<dbReference type="GO" id="GO:0016020">
    <property type="term" value="C:membrane"/>
    <property type="evidence" value="ECO:0007669"/>
    <property type="project" value="UniProtKB-SubCell"/>
</dbReference>
<dbReference type="AlphaFoldDB" id="A0A100JR99"/>
<reference evidence="9" key="1">
    <citation type="submission" date="2015-11" db="EMBL/GenBank/DDBJ databases">
        <authorList>
            <consortium name="Cross-ministerial Strategic Innovation Promotion Program (SIP) consortium"/>
            <person name="Tomihama T."/>
            <person name="Ikenaga M."/>
            <person name="Sakai M."/>
            <person name="Okubo T."/>
            <person name="Ikeda S."/>
        </authorList>
    </citation>
    <scope>NUCLEOTIDE SEQUENCE [LARGE SCALE GENOMIC DNA]</scope>
    <source>
        <strain evidence="9">S58</strain>
    </source>
</reference>
<gene>
    <name evidence="8" type="primary">hsrA_1</name>
    <name evidence="8" type="ORF">SsS58_04633</name>
</gene>
<evidence type="ECO:0000256" key="4">
    <source>
        <dbReference type="ARBA" id="ARBA00022989"/>
    </source>
</evidence>
<keyword evidence="2" id="KW-0813">Transport</keyword>
<dbReference type="PANTHER" id="PTHR42718">
    <property type="entry name" value="MAJOR FACILITATOR SUPERFAMILY MULTIDRUG TRANSPORTER MFSC"/>
    <property type="match status" value="1"/>
</dbReference>
<organism evidence="8 9">
    <name type="scientific">Streptomyces scabiei</name>
    <dbReference type="NCBI Taxonomy" id="1930"/>
    <lineage>
        <taxon>Bacteria</taxon>
        <taxon>Bacillati</taxon>
        <taxon>Actinomycetota</taxon>
        <taxon>Actinomycetes</taxon>
        <taxon>Kitasatosporales</taxon>
        <taxon>Streptomycetaceae</taxon>
        <taxon>Streptomyces</taxon>
    </lineage>
</organism>
<accession>A0A100JR99</accession>
<comment type="caution">
    <text evidence="8">The sequence shown here is derived from an EMBL/GenBank/DDBJ whole genome shotgun (WGS) entry which is preliminary data.</text>
</comment>
<keyword evidence="5 7" id="KW-0472">Membrane</keyword>
<proteinExistence type="predicted"/>
<keyword evidence="6" id="KW-0046">Antibiotic resistance</keyword>
<evidence type="ECO:0000256" key="7">
    <source>
        <dbReference type="SAM" id="Phobius"/>
    </source>
</evidence>
<name>A0A100JR99_STRSC</name>
<keyword evidence="4 7" id="KW-1133">Transmembrane helix</keyword>
<dbReference type="PANTHER" id="PTHR42718:SF9">
    <property type="entry name" value="MAJOR FACILITATOR SUPERFAMILY MULTIDRUG TRANSPORTER MFSC"/>
    <property type="match status" value="1"/>
</dbReference>
<evidence type="ECO:0000256" key="3">
    <source>
        <dbReference type="ARBA" id="ARBA00022692"/>
    </source>
</evidence>
<dbReference type="EMBL" id="BCMM01000022">
    <property type="protein sequence ID" value="GAQ64240.1"/>
    <property type="molecule type" value="Genomic_DNA"/>
</dbReference>
<evidence type="ECO:0000256" key="1">
    <source>
        <dbReference type="ARBA" id="ARBA00004141"/>
    </source>
</evidence>
<sequence>MVPVVRPAVLRTTHRPDPLRAIARLAWPGLLAPVLAPALCGLFTTYASWRWIFLLNAPLDVAAPPAALWLIPDVRREDEEERRGLEYVGFVLTVAGAAALVVGLYPLGGSPGGRAFVCGAWRSVSLSAYASVAFADIRPEQTADAYALSSTVQQPAAGVRVALTVCAGPARGGTAGLCVGVAVAAPGCGGAAVTATVSRRTTHGPVPSHRLGR</sequence>
<evidence type="ECO:0000256" key="2">
    <source>
        <dbReference type="ARBA" id="ARBA00022448"/>
    </source>
</evidence>